<dbReference type="AlphaFoldDB" id="A0A6L7A6P1"/>
<name>A0A6L7A6P1_LEULA</name>
<accession>A0A6L7A6P1</accession>
<evidence type="ECO:0000313" key="2">
    <source>
        <dbReference type="Proteomes" id="UP000478636"/>
    </source>
</evidence>
<dbReference type="EMBL" id="WSZI01000013">
    <property type="protein sequence ID" value="MWN21286.1"/>
    <property type="molecule type" value="Genomic_DNA"/>
</dbReference>
<gene>
    <name evidence="1" type="ORF">GQS40_06320</name>
</gene>
<comment type="caution">
    <text evidence="1">The sequence shown here is derived from an EMBL/GenBank/DDBJ whole genome shotgun (WGS) entry which is preliminary data.</text>
</comment>
<proteinExistence type="predicted"/>
<sequence length="148" mass="17529">MASRRLDFLVFYRGNLATGFDYVYLKRHEGHAFLQIADKTQPVKNITDPDFDFYNPHFNAAGEPFNWRYRENWLDMTAQWDDIAETAWQYLETWMTAYRGPSYPDPSLNDEWGVRFKAPGAQERIIWGLNAFPANLQDFSDYLYQLAH</sequence>
<dbReference type="Proteomes" id="UP000478636">
    <property type="component" value="Unassembled WGS sequence"/>
</dbReference>
<organism evidence="1 2">
    <name type="scientific">Leuconostoc lactis</name>
    <dbReference type="NCBI Taxonomy" id="1246"/>
    <lineage>
        <taxon>Bacteria</taxon>
        <taxon>Bacillati</taxon>
        <taxon>Bacillota</taxon>
        <taxon>Bacilli</taxon>
        <taxon>Lactobacillales</taxon>
        <taxon>Lactobacillaceae</taxon>
        <taxon>Leuconostoc</taxon>
    </lineage>
</organism>
<dbReference type="RefSeq" id="WP_252968241.1">
    <property type="nucleotide sequence ID" value="NZ_JBIFGR010000001.1"/>
</dbReference>
<protein>
    <submittedName>
        <fullName evidence="1">Uncharacterized protein</fullName>
    </submittedName>
</protein>
<reference evidence="1 2" key="1">
    <citation type="submission" date="2019-12" db="EMBL/GenBank/DDBJ databases">
        <title>Complete genome sequence of Leuconostoc lactis strain AVN1 provides insights into metabolic potential.</title>
        <authorList>
            <person name="Besrour N."/>
            <person name="Najjari A."/>
            <person name="Fhoula I."/>
            <person name="Jaballah S."/>
            <person name="Klibi N."/>
            <person name="Ouzari H.I."/>
        </authorList>
    </citation>
    <scope>NUCLEOTIDE SEQUENCE [LARGE SCALE GENOMIC DNA]</scope>
    <source>
        <strain evidence="1 2">AVN1</strain>
    </source>
</reference>
<evidence type="ECO:0000313" key="1">
    <source>
        <dbReference type="EMBL" id="MWN21286.1"/>
    </source>
</evidence>